<dbReference type="InterPro" id="IPR037914">
    <property type="entry name" value="SpoVT-AbrB_sf"/>
</dbReference>
<dbReference type="EMBL" id="CP036532">
    <property type="protein sequence ID" value="QBK31750.1"/>
    <property type="molecule type" value="Genomic_DNA"/>
</dbReference>
<organism evidence="4 5">
    <name type="scientific">Roseitalea porphyridii</name>
    <dbReference type="NCBI Taxonomy" id="1852022"/>
    <lineage>
        <taxon>Bacteria</taxon>
        <taxon>Pseudomonadati</taxon>
        <taxon>Pseudomonadota</taxon>
        <taxon>Alphaproteobacteria</taxon>
        <taxon>Hyphomicrobiales</taxon>
        <taxon>Ahrensiaceae</taxon>
        <taxon>Roseitalea</taxon>
    </lineage>
</organism>
<dbReference type="AlphaFoldDB" id="A0A4P6V592"/>
<evidence type="ECO:0000313" key="5">
    <source>
        <dbReference type="Proteomes" id="UP000293719"/>
    </source>
</evidence>
<name>A0A4P6V592_9HYPH</name>
<dbReference type="KEGG" id="rpod:E0E05_14745"/>
<dbReference type="InterPro" id="IPR007159">
    <property type="entry name" value="SpoVT-AbrB_dom"/>
</dbReference>
<feature type="compositionally biased region" description="Acidic residues" evidence="2">
    <location>
        <begin position="86"/>
        <end position="98"/>
    </location>
</feature>
<dbReference type="GO" id="GO:0003677">
    <property type="term" value="F:DNA binding"/>
    <property type="evidence" value="ECO:0007669"/>
    <property type="project" value="UniProtKB-UniRule"/>
</dbReference>
<evidence type="ECO:0000256" key="2">
    <source>
        <dbReference type="SAM" id="MobiDB-lite"/>
    </source>
</evidence>
<keyword evidence="5" id="KW-1185">Reference proteome</keyword>
<gene>
    <name evidence="4" type="ORF">E0E05_14745</name>
</gene>
<dbReference type="PROSITE" id="PS51740">
    <property type="entry name" value="SPOVT_ABRB"/>
    <property type="match status" value="1"/>
</dbReference>
<dbReference type="Proteomes" id="UP000293719">
    <property type="component" value="Chromosome"/>
</dbReference>
<reference evidence="4 5" key="1">
    <citation type="journal article" date="2017" name="Int. J. Syst. Evol. Microbiol.">
        <title>Roseitalea porphyridii gen. nov., sp. nov., isolated from a red alga, and reclassification of Hoeflea suaedae Chung et al. 2013 as Pseudohoeflea suaedae gen. nov., comb. nov.</title>
        <authorList>
            <person name="Hyeon J.W."/>
            <person name="Jeong S.E."/>
            <person name="Baek K."/>
            <person name="Jeon C.O."/>
        </authorList>
    </citation>
    <scope>NUCLEOTIDE SEQUENCE [LARGE SCALE GENOMIC DNA]</scope>
    <source>
        <strain evidence="4 5">MA7-20</strain>
    </source>
</reference>
<evidence type="ECO:0000259" key="3">
    <source>
        <dbReference type="PROSITE" id="PS51740"/>
    </source>
</evidence>
<protein>
    <submittedName>
        <fullName evidence="4">AbrB/MazE/SpoVT family DNA-binding domain-containing protein</fullName>
    </submittedName>
</protein>
<dbReference type="OrthoDB" id="7173678at2"/>
<evidence type="ECO:0000256" key="1">
    <source>
        <dbReference type="PROSITE-ProRule" id="PRU01076"/>
    </source>
</evidence>
<keyword evidence="1 4" id="KW-0238">DNA-binding</keyword>
<proteinExistence type="predicted"/>
<dbReference type="SUPFAM" id="SSF89447">
    <property type="entry name" value="AbrB/MazE/MraZ-like"/>
    <property type="match status" value="1"/>
</dbReference>
<dbReference type="Pfam" id="PF04014">
    <property type="entry name" value="MazE_antitoxin"/>
    <property type="match status" value="1"/>
</dbReference>
<feature type="domain" description="SpoVT-AbrB" evidence="3">
    <location>
        <begin position="18"/>
        <end position="58"/>
    </location>
</feature>
<feature type="region of interest" description="Disordered" evidence="2">
    <location>
        <begin position="77"/>
        <end position="98"/>
    </location>
</feature>
<evidence type="ECO:0000313" key="4">
    <source>
        <dbReference type="EMBL" id="QBK31750.1"/>
    </source>
</evidence>
<accession>A0A4P6V592</accession>
<dbReference type="SMART" id="SM00966">
    <property type="entry name" value="SpoVT_AbrB"/>
    <property type="match status" value="1"/>
</dbReference>
<dbReference type="Gene3D" id="2.10.260.10">
    <property type="match status" value="1"/>
</dbReference>
<sequence length="98" mass="11271">MGFRTVNKHVTDSAKRTARLFRNGRSQAVRIPKEFEFDGDEVTMFRDDQDRLVLEQSASPKIRTVGELIAWIRENGPIEDFPRDPGDDDLLPLDEPDI</sequence>